<dbReference type="InterPro" id="IPR051601">
    <property type="entry name" value="Serine_prot/Carboxylest_S33"/>
</dbReference>
<dbReference type="Pfam" id="PF08386">
    <property type="entry name" value="Abhydrolase_4"/>
    <property type="match status" value="1"/>
</dbReference>
<keyword evidence="3" id="KW-0378">Hydrolase</keyword>
<dbReference type="PANTHER" id="PTHR43248:SF29">
    <property type="entry name" value="TRIPEPTIDYL AMINOPEPTIDASE"/>
    <property type="match status" value="1"/>
</dbReference>
<accession>A0A4R7J3H6</accession>
<keyword evidence="9" id="KW-1185">Reference proteome</keyword>
<dbReference type="Gene3D" id="3.40.50.1820">
    <property type="entry name" value="alpha/beta hydrolase"/>
    <property type="match status" value="1"/>
</dbReference>
<dbReference type="SUPFAM" id="SSF53474">
    <property type="entry name" value="alpha/beta-Hydrolases"/>
    <property type="match status" value="1"/>
</dbReference>
<evidence type="ECO:0000256" key="1">
    <source>
        <dbReference type="ARBA" id="ARBA00010088"/>
    </source>
</evidence>
<organism evidence="8 9">
    <name type="scientific">Naumannella halotolerans</name>
    <dbReference type="NCBI Taxonomy" id="993414"/>
    <lineage>
        <taxon>Bacteria</taxon>
        <taxon>Bacillati</taxon>
        <taxon>Actinomycetota</taxon>
        <taxon>Actinomycetes</taxon>
        <taxon>Propionibacteriales</taxon>
        <taxon>Propionibacteriaceae</taxon>
        <taxon>Naumannella</taxon>
    </lineage>
</organism>
<evidence type="ECO:0000313" key="9">
    <source>
        <dbReference type="Proteomes" id="UP000295371"/>
    </source>
</evidence>
<comment type="similarity">
    <text evidence="1">Belongs to the peptidase S33 family.</text>
</comment>
<proteinExistence type="inferred from homology"/>
<evidence type="ECO:0000259" key="6">
    <source>
        <dbReference type="Pfam" id="PF00561"/>
    </source>
</evidence>
<protein>
    <submittedName>
        <fullName evidence="8">TAP-like protein</fullName>
    </submittedName>
</protein>
<name>A0A4R7J3H6_9ACTN</name>
<evidence type="ECO:0000256" key="3">
    <source>
        <dbReference type="ARBA" id="ARBA00022801"/>
    </source>
</evidence>
<evidence type="ECO:0000259" key="7">
    <source>
        <dbReference type="Pfam" id="PF08386"/>
    </source>
</evidence>
<evidence type="ECO:0000256" key="2">
    <source>
        <dbReference type="ARBA" id="ARBA00022729"/>
    </source>
</evidence>
<feature type="signal peptide" evidence="5">
    <location>
        <begin position="1"/>
        <end position="36"/>
    </location>
</feature>
<feature type="region of interest" description="Disordered" evidence="4">
    <location>
        <begin position="582"/>
        <end position="603"/>
    </location>
</feature>
<feature type="domain" description="AB hydrolase-1" evidence="6">
    <location>
        <begin position="126"/>
        <end position="273"/>
    </location>
</feature>
<sequence>MSPQTTSTRKRRGLRRLASLIIAPALLGPLFIGAVAATEAEAATKTPNVKKLAGDLAKQKLTWEQCDFGTEALNERFNQPNVSCATVVVPKDWHNPDNGETWNIRISQAKNREVTDGRYQGTIFANPGGPGGSGLIWGPAMQERTPDLNPYYNYVGFDPRGVGDSSHAVCYPEVPDGASAAEQAKAIGDACSTNADVKTISTEQTAYDMDFIRYLLKAPKLDYIGYSYGTWLGSWYSKVFGANAGKVVLDSALDATEPTLQPGWYDAQPKARDRQFEMRLMNYIARHDDTYGLGTDAGEIYDSYLESSAALDELTLTLLWLFSGAYQAFPDNDYYPQAAAFVQVVVTFETSEDETTAKAARAATSDAEEDPAALADELLASLGDDDARDTLSVLRQTEEQTKSKRAAVEAQPYDSAFDFIRCNDGQWTQGANYWTKQNEKGAKKYPISAQLGIFAEIPACAYWRTNTVMPVADPETYPETIVVQAEMDSQTAWEAGRVSGTELPNTSFIAVDNEGSHGLFPYGTECTDRPIYNFFLKDKLPADIKVCQGLPLKVTGEDGELVPEDQTYENWGKLNKKAKHTFGPAGPFDPASTAKRTSSADEAGQQLLTQAETDPLVRAQIQRLYGQAGVEAMEKEGLLLPSGS</sequence>
<dbReference type="RefSeq" id="WP_133755373.1">
    <property type="nucleotide sequence ID" value="NZ_CP171129.1"/>
</dbReference>
<dbReference type="GO" id="GO:0016787">
    <property type="term" value="F:hydrolase activity"/>
    <property type="evidence" value="ECO:0007669"/>
    <property type="project" value="UniProtKB-KW"/>
</dbReference>
<gene>
    <name evidence="8" type="ORF">CLV29_2468</name>
</gene>
<feature type="chain" id="PRO_5038743435" evidence="5">
    <location>
        <begin position="37"/>
        <end position="644"/>
    </location>
</feature>
<dbReference type="InterPro" id="IPR000073">
    <property type="entry name" value="AB_hydrolase_1"/>
</dbReference>
<feature type="domain" description="Peptidase S33 tripeptidyl aminopeptidase-like C-terminal" evidence="7">
    <location>
        <begin position="458"/>
        <end position="547"/>
    </location>
</feature>
<evidence type="ECO:0000256" key="4">
    <source>
        <dbReference type="SAM" id="MobiDB-lite"/>
    </source>
</evidence>
<evidence type="ECO:0000313" key="8">
    <source>
        <dbReference type="EMBL" id="TDT31056.1"/>
    </source>
</evidence>
<dbReference type="OrthoDB" id="4273853at2"/>
<comment type="caution">
    <text evidence="8">The sequence shown here is derived from an EMBL/GenBank/DDBJ whole genome shotgun (WGS) entry which is preliminary data.</text>
</comment>
<keyword evidence="2 5" id="KW-0732">Signal</keyword>
<dbReference type="InterPro" id="IPR029058">
    <property type="entry name" value="AB_hydrolase_fold"/>
</dbReference>
<reference evidence="8 9" key="1">
    <citation type="submission" date="2019-03" db="EMBL/GenBank/DDBJ databases">
        <title>Genomic Encyclopedia of Archaeal and Bacterial Type Strains, Phase II (KMG-II): from individual species to whole genera.</title>
        <authorList>
            <person name="Goeker M."/>
        </authorList>
    </citation>
    <scope>NUCLEOTIDE SEQUENCE [LARGE SCALE GENOMIC DNA]</scope>
    <source>
        <strain evidence="8 9">DSM 24323</strain>
    </source>
</reference>
<dbReference type="InterPro" id="IPR013595">
    <property type="entry name" value="Pept_S33_TAP-like_C"/>
</dbReference>
<dbReference type="AlphaFoldDB" id="A0A4R7J3H6"/>
<dbReference type="PANTHER" id="PTHR43248">
    <property type="entry name" value="2-SUCCINYL-6-HYDROXY-2,4-CYCLOHEXADIENE-1-CARBOXYLATE SYNTHASE"/>
    <property type="match status" value="1"/>
</dbReference>
<dbReference type="EMBL" id="SOAW01000002">
    <property type="protein sequence ID" value="TDT31056.1"/>
    <property type="molecule type" value="Genomic_DNA"/>
</dbReference>
<evidence type="ECO:0000256" key="5">
    <source>
        <dbReference type="SAM" id="SignalP"/>
    </source>
</evidence>
<dbReference type="Pfam" id="PF00561">
    <property type="entry name" value="Abhydrolase_1"/>
    <property type="match status" value="1"/>
</dbReference>
<dbReference type="Proteomes" id="UP000295371">
    <property type="component" value="Unassembled WGS sequence"/>
</dbReference>